<gene>
    <name evidence="1" type="ORF">M440DRAFT_19813</name>
</gene>
<evidence type="ECO:0008006" key="3">
    <source>
        <dbReference type="Google" id="ProtNLM"/>
    </source>
</evidence>
<evidence type="ECO:0000313" key="1">
    <source>
        <dbReference type="EMBL" id="PTB76585.1"/>
    </source>
</evidence>
<protein>
    <recommendedName>
        <fullName evidence="3">Fungal N-terminal domain-containing protein</fullName>
    </recommendedName>
</protein>
<sequence>MSVDIIATLKILIKLGSEIKTRLDSLDQAAEDLQLPTTNLKLLLIVFQDPVNILQSIAELCTKCAKILVINLDRATIATDKIGTRGMKFVKRIRAFNKMPDLLNEVQRKAEQLQKIHKAVSTVLIHDIRAQQQKRTGKDIVKSTSSIKTSPGLESLLELDISIELPNSTS</sequence>
<accession>A0A2T4C4W2</accession>
<dbReference type="Proteomes" id="UP000240760">
    <property type="component" value="Unassembled WGS sequence"/>
</dbReference>
<reference evidence="1 2" key="1">
    <citation type="submission" date="2016-07" db="EMBL/GenBank/DDBJ databases">
        <title>Multiple horizontal gene transfer events from other fungi enriched the ability of initially mycotrophic Trichoderma (Ascomycota) to feed on dead plant biomass.</title>
        <authorList>
            <consortium name="DOE Joint Genome Institute"/>
            <person name="Aerts A."/>
            <person name="Atanasova L."/>
            <person name="Chenthamara K."/>
            <person name="Zhang J."/>
            <person name="Grujic M."/>
            <person name="Henrissat B."/>
            <person name="Kuo A."/>
            <person name="Salamov A."/>
            <person name="Lipzen A."/>
            <person name="Labutti K."/>
            <person name="Barry K."/>
            <person name="Miao Y."/>
            <person name="Rahimi M.J."/>
            <person name="Shen Q."/>
            <person name="Grigoriev I.V."/>
            <person name="Kubicek C.P."/>
            <person name="Druzhinina I.S."/>
        </authorList>
    </citation>
    <scope>NUCLEOTIDE SEQUENCE [LARGE SCALE GENOMIC DNA]</scope>
    <source>
        <strain evidence="1 2">ATCC 18648</strain>
    </source>
</reference>
<proteinExistence type="predicted"/>
<keyword evidence="2" id="KW-1185">Reference proteome</keyword>
<organism evidence="1 2">
    <name type="scientific">Trichoderma longibrachiatum ATCC 18648</name>
    <dbReference type="NCBI Taxonomy" id="983965"/>
    <lineage>
        <taxon>Eukaryota</taxon>
        <taxon>Fungi</taxon>
        <taxon>Dikarya</taxon>
        <taxon>Ascomycota</taxon>
        <taxon>Pezizomycotina</taxon>
        <taxon>Sordariomycetes</taxon>
        <taxon>Hypocreomycetidae</taxon>
        <taxon>Hypocreales</taxon>
        <taxon>Hypocreaceae</taxon>
        <taxon>Trichoderma</taxon>
    </lineage>
</organism>
<dbReference type="EMBL" id="KZ679132">
    <property type="protein sequence ID" value="PTB76585.1"/>
    <property type="molecule type" value="Genomic_DNA"/>
</dbReference>
<name>A0A2T4C4W2_TRILO</name>
<dbReference type="AlphaFoldDB" id="A0A2T4C4W2"/>
<dbReference type="OrthoDB" id="4887794at2759"/>
<evidence type="ECO:0000313" key="2">
    <source>
        <dbReference type="Proteomes" id="UP000240760"/>
    </source>
</evidence>